<evidence type="ECO:0000256" key="2">
    <source>
        <dbReference type="PROSITE-ProRule" id="PRU00176"/>
    </source>
</evidence>
<organism evidence="5 6">
    <name type="scientific">Cavenderia fasciculata</name>
    <name type="common">Slime mold</name>
    <name type="synonym">Dictyostelium fasciculatum</name>
    <dbReference type="NCBI Taxonomy" id="261658"/>
    <lineage>
        <taxon>Eukaryota</taxon>
        <taxon>Amoebozoa</taxon>
        <taxon>Evosea</taxon>
        <taxon>Eumycetozoa</taxon>
        <taxon>Dictyostelia</taxon>
        <taxon>Acytosteliales</taxon>
        <taxon>Cavenderiaceae</taxon>
        <taxon>Cavenderia</taxon>
    </lineage>
</organism>
<dbReference type="SUPFAM" id="SSF54928">
    <property type="entry name" value="RNA-binding domain, RBD"/>
    <property type="match status" value="1"/>
</dbReference>
<evidence type="ECO:0000256" key="1">
    <source>
        <dbReference type="ARBA" id="ARBA00022884"/>
    </source>
</evidence>
<accession>F4PW14</accession>
<name>F4PW14_CACFS</name>
<dbReference type="InterPro" id="IPR000504">
    <property type="entry name" value="RRM_dom"/>
</dbReference>
<dbReference type="GeneID" id="14872385"/>
<dbReference type="STRING" id="1054147.F4PW14"/>
<dbReference type="PROSITE" id="PS50102">
    <property type="entry name" value="RRM"/>
    <property type="match status" value="2"/>
</dbReference>
<dbReference type="Gene3D" id="3.30.70.330">
    <property type="match status" value="2"/>
</dbReference>
<protein>
    <recommendedName>
        <fullName evidence="4">RRM domain-containing protein</fullName>
    </recommendedName>
</protein>
<evidence type="ECO:0000313" key="5">
    <source>
        <dbReference type="EMBL" id="EGG20178.1"/>
    </source>
</evidence>
<feature type="domain" description="RRM" evidence="4">
    <location>
        <begin position="125"/>
        <end position="197"/>
    </location>
</feature>
<proteinExistence type="predicted"/>
<dbReference type="OrthoDB" id="20651at2759"/>
<gene>
    <name evidence="5" type="ORF">DFA_07298</name>
</gene>
<dbReference type="SMART" id="SM00360">
    <property type="entry name" value="RRM"/>
    <property type="match status" value="2"/>
</dbReference>
<dbReference type="InterPro" id="IPR035979">
    <property type="entry name" value="RBD_domain_sf"/>
</dbReference>
<dbReference type="EMBL" id="GL883013">
    <property type="protein sequence ID" value="EGG20178.1"/>
    <property type="molecule type" value="Genomic_DNA"/>
</dbReference>
<dbReference type="CDD" id="cd00590">
    <property type="entry name" value="RRM_SF"/>
    <property type="match status" value="1"/>
</dbReference>
<feature type="region of interest" description="Disordered" evidence="3">
    <location>
        <begin position="369"/>
        <end position="389"/>
    </location>
</feature>
<dbReference type="PANTHER" id="PTHR10352">
    <property type="entry name" value="EUKARYOTIC TRANSLATION INITIATION FACTOR 3 SUBUNIT G"/>
    <property type="match status" value="1"/>
</dbReference>
<feature type="compositionally biased region" description="Low complexity" evidence="3">
    <location>
        <begin position="15"/>
        <end position="25"/>
    </location>
</feature>
<evidence type="ECO:0000313" key="6">
    <source>
        <dbReference type="Proteomes" id="UP000007797"/>
    </source>
</evidence>
<dbReference type="GO" id="GO:0003723">
    <property type="term" value="F:RNA binding"/>
    <property type="evidence" value="ECO:0007669"/>
    <property type="project" value="UniProtKB-UniRule"/>
</dbReference>
<feature type="domain" description="RRM" evidence="4">
    <location>
        <begin position="205"/>
        <end position="290"/>
    </location>
</feature>
<dbReference type="AlphaFoldDB" id="F4PW14"/>
<keyword evidence="1 2" id="KW-0694">RNA-binding</keyword>
<reference evidence="6" key="1">
    <citation type="journal article" date="2011" name="Genome Res.">
        <title>Phylogeny-wide analysis of social amoeba genomes highlights ancient origins for complex intercellular communication.</title>
        <authorList>
            <person name="Heidel A.J."/>
            <person name="Lawal H.M."/>
            <person name="Felder M."/>
            <person name="Schilde C."/>
            <person name="Helps N.R."/>
            <person name="Tunggal B."/>
            <person name="Rivero F."/>
            <person name="John U."/>
            <person name="Schleicher M."/>
            <person name="Eichinger L."/>
            <person name="Platzer M."/>
            <person name="Noegel A.A."/>
            <person name="Schaap P."/>
            <person name="Gloeckner G."/>
        </authorList>
    </citation>
    <scope>NUCLEOTIDE SEQUENCE [LARGE SCALE GENOMIC DNA]</scope>
    <source>
        <strain evidence="6">SH3</strain>
    </source>
</reference>
<dbReference type="KEGG" id="dfa:DFA_07298"/>
<feature type="compositionally biased region" description="Low complexity" evidence="3">
    <location>
        <begin position="371"/>
        <end position="389"/>
    </location>
</feature>
<keyword evidence="6" id="KW-1185">Reference proteome</keyword>
<feature type="region of interest" description="Disordered" evidence="3">
    <location>
        <begin position="318"/>
        <end position="339"/>
    </location>
</feature>
<dbReference type="RefSeq" id="XP_004367161.1">
    <property type="nucleotide sequence ID" value="XM_004367104.1"/>
</dbReference>
<sequence length="425" mass="48459">MTTDHGNPKKKQPQLSSSSSSSLSISPKHKNFIDHYLIYNEIDKFKKPAFKRVIYVETIQRWESNYHFGESIKGFNPISINFKSNPIDPSFCLAFIEFQEENESIKCRTFLENNYYKVFWAVPISTLYVTNIDPNMKRSVVMALFSHFGELETKECVFINNYGFIRYTKSYDAEKALAKLNGFKFGERNLKVKWSDSCDQRTSIHITFDVNSGNIPEGFHQMVCQKCQQFGKIKHYNIPRDAKTGVYEGYGFIHFKDSENGEMASQSAMDFFNNNNFLSNVNIQCSFSKKKSTSYKSFIIPPKLNNYNINNNNINNNNNNINNNNNNNNRSLLSSSSPPITISQSSPSIYLFSPFQSIYSSHTLDENEVYSSPSSSSSSSNSPSTSPSHSLSKNFKAICTIGDLFNADNPFFLPLLQQQQSIVSL</sequence>
<feature type="region of interest" description="Disordered" evidence="3">
    <location>
        <begin position="1"/>
        <end position="25"/>
    </location>
</feature>
<dbReference type="Proteomes" id="UP000007797">
    <property type="component" value="Unassembled WGS sequence"/>
</dbReference>
<dbReference type="InterPro" id="IPR012677">
    <property type="entry name" value="Nucleotide-bd_a/b_plait_sf"/>
</dbReference>
<evidence type="ECO:0000256" key="3">
    <source>
        <dbReference type="SAM" id="MobiDB-lite"/>
    </source>
</evidence>
<evidence type="ECO:0000259" key="4">
    <source>
        <dbReference type="PROSITE" id="PS50102"/>
    </source>
</evidence>
<dbReference type="Pfam" id="PF00076">
    <property type="entry name" value="RRM_1"/>
    <property type="match status" value="2"/>
</dbReference>